<feature type="domain" description="T-SNARE coiled-coil homology" evidence="12">
    <location>
        <begin position="1034"/>
        <end position="1096"/>
    </location>
</feature>
<keyword evidence="9" id="KW-0175">Coiled coil</keyword>
<feature type="compositionally biased region" description="Basic and acidic residues" evidence="10">
    <location>
        <begin position="205"/>
        <end position="217"/>
    </location>
</feature>
<dbReference type="Pfam" id="PF02182">
    <property type="entry name" value="SAD_SRA"/>
    <property type="match status" value="1"/>
</dbReference>
<feature type="compositionally biased region" description="Acidic residues" evidence="10">
    <location>
        <begin position="282"/>
        <end position="295"/>
    </location>
</feature>
<feature type="compositionally biased region" description="Acidic residues" evidence="10">
    <location>
        <begin position="262"/>
        <end position="273"/>
    </location>
</feature>
<feature type="zinc finger region" description="C3H1-type" evidence="8">
    <location>
        <begin position="1382"/>
        <end position="1409"/>
    </location>
</feature>
<evidence type="ECO:0000259" key="11">
    <source>
        <dbReference type="PROSITE" id="PS50103"/>
    </source>
</evidence>
<dbReference type="Gene3D" id="4.10.1000.10">
    <property type="entry name" value="Zinc finger, CCCH-type"/>
    <property type="match status" value="1"/>
</dbReference>
<evidence type="ECO:0000256" key="1">
    <source>
        <dbReference type="ARBA" id="ARBA00004604"/>
    </source>
</evidence>
<dbReference type="SUPFAM" id="SSF88697">
    <property type="entry name" value="PUA domain-like"/>
    <property type="match status" value="1"/>
</dbReference>
<dbReference type="PROSITE" id="PS50192">
    <property type="entry name" value="T_SNARE"/>
    <property type="match status" value="1"/>
</dbReference>
<dbReference type="PANTHER" id="PTHR17039:SF0">
    <property type="entry name" value="U3 SMALL NUCLEOLAR RIBONUCLEOPROTEIN PROTEIN MPP10"/>
    <property type="match status" value="1"/>
</dbReference>
<dbReference type="CDD" id="cd15886">
    <property type="entry name" value="SNARE_SEC9N"/>
    <property type="match status" value="1"/>
</dbReference>
<dbReference type="GO" id="GO:0034457">
    <property type="term" value="C:Mpp10 complex"/>
    <property type="evidence" value="ECO:0007669"/>
    <property type="project" value="InterPro"/>
</dbReference>
<evidence type="ECO:0000256" key="8">
    <source>
        <dbReference type="PROSITE-ProRule" id="PRU00723"/>
    </source>
</evidence>
<evidence type="ECO:0000256" key="10">
    <source>
        <dbReference type="SAM" id="MobiDB-lite"/>
    </source>
</evidence>
<dbReference type="GO" id="GO:0006364">
    <property type="term" value="P:rRNA processing"/>
    <property type="evidence" value="ECO:0007669"/>
    <property type="project" value="UniProtKB-KW"/>
</dbReference>
<dbReference type="PANTHER" id="PTHR17039">
    <property type="entry name" value="U3 SMALL NUCLEOLAR RIBONUCLEOPROTEIN PROTEIN MPP10"/>
    <property type="match status" value="1"/>
</dbReference>
<keyword evidence="4 7" id="KW-0539">Nucleus</keyword>
<feature type="region of interest" description="Disordered" evidence="10">
    <location>
        <begin position="750"/>
        <end position="824"/>
    </location>
</feature>
<dbReference type="Gene3D" id="2.40.40.10">
    <property type="entry name" value="RlpA-like domain"/>
    <property type="match status" value="1"/>
</dbReference>
<comment type="caution">
    <text evidence="14">The sequence shown here is derived from an EMBL/GenBank/DDBJ whole genome shotgun (WGS) entry which is preliminary data.</text>
</comment>
<dbReference type="InterPro" id="IPR000727">
    <property type="entry name" value="T_SNARE_dom"/>
</dbReference>
<proteinExistence type="inferred from homology"/>
<dbReference type="InterPro" id="IPR003105">
    <property type="entry name" value="SRA_YDG"/>
</dbReference>
<feature type="compositionally biased region" description="Polar residues" evidence="10">
    <location>
        <begin position="312"/>
        <end position="321"/>
    </location>
</feature>
<protein>
    <submittedName>
        <fullName evidence="14">Uncharacterized protein</fullName>
    </submittedName>
</protein>
<feature type="compositionally biased region" description="Basic residues" evidence="10">
    <location>
        <begin position="1554"/>
        <end position="1563"/>
    </location>
</feature>
<dbReference type="InterPro" id="IPR012173">
    <property type="entry name" value="Mpp10"/>
</dbReference>
<feature type="compositionally biased region" description="Low complexity" evidence="10">
    <location>
        <begin position="1945"/>
        <end position="2014"/>
    </location>
</feature>
<dbReference type="SUPFAM" id="SSF50685">
    <property type="entry name" value="Barwin-like endoglucanases"/>
    <property type="match status" value="1"/>
</dbReference>
<evidence type="ECO:0000256" key="7">
    <source>
        <dbReference type="PROSITE-ProRule" id="PRU00358"/>
    </source>
</evidence>
<evidence type="ECO:0000256" key="9">
    <source>
        <dbReference type="SAM" id="Coils"/>
    </source>
</evidence>
<feature type="region of interest" description="Disordered" evidence="10">
    <location>
        <begin position="626"/>
        <end position="650"/>
    </location>
</feature>
<feature type="region of interest" description="Disordered" evidence="10">
    <location>
        <begin position="1811"/>
        <end position="1841"/>
    </location>
</feature>
<keyword evidence="15" id="KW-1185">Reference proteome</keyword>
<feature type="region of interest" description="Disordered" evidence="10">
    <location>
        <begin position="1474"/>
        <end position="1504"/>
    </location>
</feature>
<feature type="region of interest" description="Disordered" evidence="10">
    <location>
        <begin position="1549"/>
        <end position="1596"/>
    </location>
</feature>
<dbReference type="Gene3D" id="2.30.280.10">
    <property type="entry name" value="SRA-YDG"/>
    <property type="match status" value="1"/>
</dbReference>
<feature type="compositionally biased region" description="Polar residues" evidence="10">
    <location>
        <begin position="66"/>
        <end position="81"/>
    </location>
</feature>
<dbReference type="InterPro" id="IPR036908">
    <property type="entry name" value="RlpA-like_sf"/>
</dbReference>
<dbReference type="SUPFAM" id="SSF58038">
    <property type="entry name" value="SNARE fusion complex"/>
    <property type="match status" value="2"/>
</dbReference>
<dbReference type="InterPro" id="IPR015947">
    <property type="entry name" value="PUA-like_sf"/>
</dbReference>
<dbReference type="GO" id="GO:0032040">
    <property type="term" value="C:small-subunit processome"/>
    <property type="evidence" value="ECO:0007669"/>
    <property type="project" value="TreeGrafter"/>
</dbReference>
<feature type="region of interest" description="Disordered" evidence="10">
    <location>
        <begin position="1945"/>
        <end position="2017"/>
    </location>
</feature>
<comment type="subcellular location">
    <subcellularLocation>
        <location evidence="1">Nucleus</location>
        <location evidence="1">Nucleolus</location>
    </subcellularLocation>
</comment>
<dbReference type="GO" id="GO:0008270">
    <property type="term" value="F:zinc ion binding"/>
    <property type="evidence" value="ECO:0007669"/>
    <property type="project" value="UniProtKB-KW"/>
</dbReference>
<comment type="similarity">
    <text evidence="6">Belongs to the MPP10 family.</text>
</comment>
<evidence type="ECO:0000259" key="13">
    <source>
        <dbReference type="PROSITE" id="PS51015"/>
    </source>
</evidence>
<dbReference type="STRING" id="180088.A0A1J8QZ85"/>
<name>A0A1J8QZ85_9AGAM</name>
<feature type="region of interest" description="Disordered" evidence="10">
    <location>
        <begin position="1707"/>
        <end position="1730"/>
    </location>
</feature>
<dbReference type="InterPro" id="IPR000571">
    <property type="entry name" value="Znf_CCCH"/>
</dbReference>
<evidence type="ECO:0000259" key="12">
    <source>
        <dbReference type="PROSITE" id="PS50192"/>
    </source>
</evidence>
<reference evidence="14 15" key="1">
    <citation type="submission" date="2016-03" db="EMBL/GenBank/DDBJ databases">
        <title>Comparative genomics of the ectomycorrhizal sister species Rhizopogon vinicolor and Rhizopogon vesiculosus (Basidiomycota: Boletales) reveals a divergence of the mating type B locus.</title>
        <authorList>
            <person name="Mujic A.B."/>
            <person name="Kuo A."/>
            <person name="Tritt A."/>
            <person name="Lipzen A."/>
            <person name="Chen C."/>
            <person name="Johnson J."/>
            <person name="Sharma A."/>
            <person name="Barry K."/>
            <person name="Grigoriev I.V."/>
            <person name="Spatafora J.W."/>
        </authorList>
    </citation>
    <scope>NUCLEOTIDE SEQUENCE [LARGE SCALE GENOMIC DNA]</scope>
    <source>
        <strain evidence="14 15">AM-OR11-056</strain>
    </source>
</reference>
<feature type="region of interest" description="Disordered" evidence="10">
    <location>
        <begin position="66"/>
        <end position="109"/>
    </location>
</feature>
<evidence type="ECO:0000256" key="3">
    <source>
        <dbReference type="ARBA" id="ARBA00022552"/>
    </source>
</evidence>
<keyword evidence="2" id="KW-0690">Ribosome biogenesis</keyword>
<feature type="compositionally biased region" description="Basic and acidic residues" evidence="10">
    <location>
        <begin position="626"/>
        <end position="638"/>
    </location>
</feature>
<feature type="compositionally biased region" description="Polar residues" evidence="10">
    <location>
        <begin position="1485"/>
        <end position="1498"/>
    </location>
</feature>
<evidence type="ECO:0000256" key="5">
    <source>
        <dbReference type="ARBA" id="ARBA00023274"/>
    </source>
</evidence>
<gene>
    <name evidence="14" type="ORF">AZE42_01267</name>
</gene>
<feature type="domain" description="YDG" evidence="13">
    <location>
        <begin position="1641"/>
        <end position="1797"/>
    </location>
</feature>
<feature type="region of interest" description="Disordered" evidence="10">
    <location>
        <begin position="245"/>
        <end position="328"/>
    </location>
</feature>
<dbReference type="OrthoDB" id="2270193at2759"/>
<keyword evidence="3" id="KW-0698">rRNA processing</keyword>
<dbReference type="Proteomes" id="UP000183567">
    <property type="component" value="Unassembled WGS sequence"/>
</dbReference>
<feature type="domain" description="C3H1-type" evidence="11">
    <location>
        <begin position="1382"/>
        <end position="1409"/>
    </location>
</feature>
<keyword evidence="8" id="KW-0479">Metal-binding</keyword>
<dbReference type="Pfam" id="PF04006">
    <property type="entry name" value="Mpp10"/>
    <property type="match status" value="1"/>
</dbReference>
<keyword evidence="8" id="KW-0863">Zinc-finger</keyword>
<evidence type="ECO:0000313" key="14">
    <source>
        <dbReference type="EMBL" id="OJA18713.1"/>
    </source>
</evidence>
<feature type="region of interest" description="Disordered" evidence="10">
    <location>
        <begin position="1328"/>
        <end position="1360"/>
    </location>
</feature>
<sequence length="2046" mass="225852">MEIESKVVLPKELHDLSSFIEEKPQSLAAATAELQAIALRATKFLFDLALQSEHASLPHIEDLLSSLRQSQAPQTRSQTRANAKRKRSPSPAPEPRKQVTVKDTPLPSLFIDGMNEDQIWQQLDLRAGPLCSNLQLLEGETADDAELSEGMYDGSEDEEDVEMSDQSGDSEEDDSEDEDEEAAGSEEEVTDLREEESDDEEDESDHPFFPDVVDPKRSSKRAGIKVRNSELDDDFFSLDAFNRETEEAEAAAVSRGRLGRDSEDDESDYEGDSVDLFRPVDDAENLDEDASEDGAEPSYRDFFDPPKGSKSKAATHTPSSKSKVRFSDQVRVKNIKPKGKGLPVSGLMEDIDFDDEDELQMDFEDLDDRMLEPEAEQSSMDEYGEDVEEGRATIDRLKDDLFAEEDRSDSDMTTYEKRMAALQAQIKELEAENIAKKDWVLMGEATSKSRPQDSLLQEDLEFERTMKAVPVITEAVVQGLEERIKARIMESRFDDVARIRPVDDKPFLPSRFFELQDTKSSQSLAQIYEDDYVAAQNGGMSSDDRDGQLKKEHDEITKLWDGICSKLDALCNAHYTPKAPKASISTVSNVSAATLESALPTSKTMSSMLAPEEIFKTASSDLRARSELTPAEKRTLRAKERKARRKTRDALDKSVDKYAKMKGIKKQKDAALKNVIKSGKGVTVVGKKTSDVLSKSAKGRRILANVSHVAAAFVRVLPSHCSVWLATFIVLTFCIPQEMSFFKRKDKNAIPPVQSDLAPPSARGSSRSTSSLPSYKSSASTYVASRDGPDPYNTMSTRTLSQTSYDNYDTSSAPTGKTVDPQADRTRNELFAGYKPQEKTGSGRYFDGPALGKEPAPGEENDEDVEGIKQQTRFLKQDSVNSTRNALRLAREAEETAGNTIARLGDQSEKLANTERHLDVSKGHTLRAEDQIGELKQLNRSIFRPVITWNKDAKRAAHEEKIQKRYDDERLDREKAMQDIRDTQNRLGRATTYGLQDDESLTTGGSGRLRTAEQLTARKEQRKKYQFEAGASDDELEDELDDNLDEISNATKRLKALGMAMGQELDQQNTRLDKIGEKTESLDSNVFRNTERGKPNPLQGLFRLTLTDNGTLRLRVDELERELSVWKLAFKSADDEKYNLQKSMLRLEKNIGSLKDDNPLLLCLIDGDGNIFSQDLLASGHTGGRQAAMLLTKGLTDYMVDVDAGSSGRGQVWLTMYCNKTGLMDTLVNHASPLFSIVDVGAGKEAADAKIKECLRVFTRFPQTSRVFFGGGHDNGYTTTLSSLENEGLLQKIVLLRGYETLATEFQRFDLPHLDIGGVFMTKKLLTSHTHRRSTPPTGVAPYEHEKQRTNPKNFPGGMQSPVISTGTQFGRYLDPYLPLNKQTPRPCTFFYLSLCKQGDKCTYGHDYLLTADNYAELRANAKKSPCPTANKNQICSAGDSCPSGHYCPKGSKCTHRKQGKCKFIGREMHGVLNDHIGGRPPSRALSNSNVSGRTEGTLTPPMSPINFSDLVGISPFVPQEERESNIARNRKLIADLTIDLLKPKYEPKENARKKVAAKKRRSSYPESDGCEEPPKKIVRMPDDGNVSGGARRSSRLAGRTVDYKREQDRGVPEPITVNRSRKLKVGEVKSKRTYDPHMYGHIPDVEVGTWWATRQDCSNASIHAPWVSGIAPGPNGAYSIALSGGYDDDVDDGYAFTFTGSGGRDLRGTKTAPKNLRTAPQSSDQSFEDRNNAALKRSVETQKPVRVIRGFKGKGKSKYAPSEGYRYDGLYVVKKAWIEKGLNKGGFLVCKFAFVRLAEQPAIPVNDGVAASGVQSSPHDRSRGLVHKRVPSRNHQPVQQSGDMIFSKRDTFTYFQDGQGACGAVNSPSDFIVALNSCDYDGGAHCFQMITITVNGKSTQAQITDECPGCPCGGLDFSQGLFQFFASTSVGELSGTWTYGDGGTSTTSTSLSSTTTQQSSTSTWTPPPTTSLSSTSSTIIPTTTTTPTTTSMTTTTSVPLPSTTASSTASPVPTYNPDDPQILTQVNLALIELGSVLQACAVMSF</sequence>
<dbReference type="InterPro" id="IPR036987">
    <property type="entry name" value="SRA-YDG_sf"/>
</dbReference>
<keyword evidence="8" id="KW-0862">Zinc</keyword>
<evidence type="ECO:0000256" key="2">
    <source>
        <dbReference type="ARBA" id="ARBA00022517"/>
    </source>
</evidence>
<feature type="region of interest" description="Disordered" evidence="10">
    <location>
        <begin position="836"/>
        <end position="863"/>
    </location>
</feature>
<feature type="compositionally biased region" description="Basic and acidic residues" evidence="10">
    <location>
        <begin position="1573"/>
        <end position="1583"/>
    </location>
</feature>
<evidence type="ECO:0000256" key="6">
    <source>
        <dbReference type="ARBA" id="ARBA00029455"/>
    </source>
</evidence>
<dbReference type="PROSITE" id="PS50103">
    <property type="entry name" value="ZF_C3H1"/>
    <property type="match status" value="1"/>
</dbReference>
<organism evidence="14 15">
    <name type="scientific">Rhizopogon vesiculosus</name>
    <dbReference type="NCBI Taxonomy" id="180088"/>
    <lineage>
        <taxon>Eukaryota</taxon>
        <taxon>Fungi</taxon>
        <taxon>Dikarya</taxon>
        <taxon>Basidiomycota</taxon>
        <taxon>Agaricomycotina</taxon>
        <taxon>Agaricomycetes</taxon>
        <taxon>Agaricomycetidae</taxon>
        <taxon>Boletales</taxon>
        <taxon>Suillineae</taxon>
        <taxon>Rhizopogonaceae</taxon>
        <taxon>Rhizopogon</taxon>
    </lineage>
</organism>
<dbReference type="Gene3D" id="1.20.5.110">
    <property type="match status" value="2"/>
</dbReference>
<accession>A0A1J8QZ85</accession>
<feature type="compositionally biased region" description="Low complexity" evidence="10">
    <location>
        <begin position="757"/>
        <end position="782"/>
    </location>
</feature>
<feature type="coiled-coil region" evidence="9">
    <location>
        <begin position="380"/>
        <end position="432"/>
    </location>
</feature>
<dbReference type="Pfam" id="PF25540">
    <property type="entry name" value="DUF7923"/>
    <property type="match status" value="1"/>
</dbReference>
<dbReference type="SMART" id="SM00397">
    <property type="entry name" value="t_SNARE"/>
    <property type="match status" value="2"/>
</dbReference>
<evidence type="ECO:0000313" key="15">
    <source>
        <dbReference type="Proteomes" id="UP000183567"/>
    </source>
</evidence>
<dbReference type="InterPro" id="IPR057683">
    <property type="entry name" value="DUF7923"/>
</dbReference>
<dbReference type="CDD" id="cd15857">
    <property type="entry name" value="SNARE_SEC9C"/>
    <property type="match status" value="1"/>
</dbReference>
<evidence type="ECO:0000256" key="4">
    <source>
        <dbReference type="ARBA" id="ARBA00023242"/>
    </source>
</evidence>
<dbReference type="GO" id="GO:0005732">
    <property type="term" value="C:sno(s)RNA-containing ribonucleoprotein complex"/>
    <property type="evidence" value="ECO:0007669"/>
    <property type="project" value="InterPro"/>
</dbReference>
<feature type="compositionally biased region" description="Acidic residues" evidence="10">
    <location>
        <begin position="154"/>
        <end position="204"/>
    </location>
</feature>
<dbReference type="PROSITE" id="PS51015">
    <property type="entry name" value="YDG"/>
    <property type="match status" value="1"/>
</dbReference>
<dbReference type="SMART" id="SM00466">
    <property type="entry name" value="SRA"/>
    <property type="match status" value="1"/>
</dbReference>
<dbReference type="CDD" id="cd22191">
    <property type="entry name" value="DPBB_RlpA_EXP_N-like"/>
    <property type="match status" value="1"/>
</dbReference>
<keyword evidence="5" id="KW-0687">Ribonucleoprotein</keyword>
<feature type="region of interest" description="Disordered" evidence="10">
    <location>
        <begin position="141"/>
        <end position="229"/>
    </location>
</feature>
<feature type="compositionally biased region" description="Polar residues" evidence="10">
    <location>
        <begin position="793"/>
        <end position="815"/>
    </location>
</feature>
<dbReference type="EMBL" id="LVVM01001351">
    <property type="protein sequence ID" value="OJA18713.1"/>
    <property type="molecule type" value="Genomic_DNA"/>
</dbReference>